<dbReference type="InterPro" id="IPR011059">
    <property type="entry name" value="Metal-dep_hydrolase_composite"/>
</dbReference>
<dbReference type="GO" id="GO:0046872">
    <property type="term" value="F:metal ion binding"/>
    <property type="evidence" value="ECO:0007669"/>
    <property type="project" value="UniProtKB-KW"/>
</dbReference>
<evidence type="ECO:0000313" key="7">
    <source>
        <dbReference type="EMBL" id="HIU33116.1"/>
    </source>
</evidence>
<dbReference type="GO" id="GO:0004157">
    <property type="term" value="F:dihydropyrimidinase activity"/>
    <property type="evidence" value="ECO:0007669"/>
    <property type="project" value="UniProtKB-EC"/>
</dbReference>
<accession>A0A9D1LBV9</accession>
<dbReference type="PANTHER" id="PTHR11647">
    <property type="entry name" value="HYDRANTOINASE/DIHYDROPYRIMIDINASE FAMILY MEMBER"/>
    <property type="match status" value="1"/>
</dbReference>
<dbReference type="InterPro" id="IPR050378">
    <property type="entry name" value="Metallo-dep_Hydrolases_sf"/>
</dbReference>
<protein>
    <submittedName>
        <fullName evidence="7">Dihydropyrimidinase</fullName>
        <ecNumber evidence="7">3.5.2.2</ecNumber>
    </submittedName>
</protein>
<feature type="modified residue" description="N6-carboxylysine" evidence="5">
    <location>
        <position position="151"/>
    </location>
</feature>
<dbReference type="FunFam" id="3.20.20.140:FF:000174">
    <property type="entry name" value="Dihydropyrimidinase-related protein 2"/>
    <property type="match status" value="1"/>
</dbReference>
<comment type="cofactor">
    <cofactor evidence="1">
        <name>Zn(2+)</name>
        <dbReference type="ChEBI" id="CHEBI:29105"/>
    </cofactor>
</comment>
<evidence type="ECO:0000256" key="5">
    <source>
        <dbReference type="PIRSR" id="PIRSR611778-50"/>
    </source>
</evidence>
<organism evidence="7 8">
    <name type="scientific">Candidatus Pullichristensenella excrementigallinarum</name>
    <dbReference type="NCBI Taxonomy" id="2840907"/>
    <lineage>
        <taxon>Bacteria</taxon>
        <taxon>Bacillati</taxon>
        <taxon>Bacillota</taxon>
        <taxon>Clostridia</taxon>
        <taxon>Candidatus Pullichristensenella</taxon>
    </lineage>
</organism>
<dbReference type="CDD" id="cd01314">
    <property type="entry name" value="D-HYD"/>
    <property type="match status" value="1"/>
</dbReference>
<dbReference type="SUPFAM" id="SSF51338">
    <property type="entry name" value="Composite domain of metallo-dependent hydrolases"/>
    <property type="match status" value="1"/>
</dbReference>
<gene>
    <name evidence="7" type="primary">hydA</name>
    <name evidence="7" type="ORF">IAB02_01005</name>
</gene>
<dbReference type="Gene3D" id="3.20.20.140">
    <property type="entry name" value="Metal-dependent hydrolases"/>
    <property type="match status" value="1"/>
</dbReference>
<proteinExistence type="inferred from homology"/>
<dbReference type="GO" id="GO:0005737">
    <property type="term" value="C:cytoplasm"/>
    <property type="evidence" value="ECO:0007669"/>
    <property type="project" value="InterPro"/>
</dbReference>
<comment type="similarity">
    <text evidence="2">Belongs to the metallo-dependent hydrolases superfamily. Hydantoinase/dihydropyrimidinase family.</text>
</comment>
<dbReference type="InterPro" id="IPR006680">
    <property type="entry name" value="Amidohydro-rel"/>
</dbReference>
<keyword evidence="3" id="KW-0479">Metal-binding</keyword>
<dbReference type="Proteomes" id="UP000824072">
    <property type="component" value="Unassembled WGS sequence"/>
</dbReference>
<evidence type="ECO:0000256" key="2">
    <source>
        <dbReference type="ARBA" id="ARBA00008829"/>
    </source>
</evidence>
<dbReference type="AlphaFoldDB" id="A0A9D1LBV9"/>
<feature type="domain" description="Amidohydrolase-related" evidence="6">
    <location>
        <begin position="51"/>
        <end position="429"/>
    </location>
</feature>
<evidence type="ECO:0000256" key="1">
    <source>
        <dbReference type="ARBA" id="ARBA00001947"/>
    </source>
</evidence>
<comment type="caution">
    <text evidence="7">The sequence shown here is derived from an EMBL/GenBank/DDBJ whole genome shotgun (WGS) entry which is preliminary data.</text>
</comment>
<dbReference type="SUPFAM" id="SSF51556">
    <property type="entry name" value="Metallo-dependent hydrolases"/>
    <property type="match status" value="1"/>
</dbReference>
<dbReference type="InterPro" id="IPR011778">
    <property type="entry name" value="Hydantoinase/dihydroPyrase"/>
</dbReference>
<dbReference type="EC" id="3.5.2.2" evidence="7"/>
<evidence type="ECO:0000313" key="8">
    <source>
        <dbReference type="Proteomes" id="UP000824072"/>
    </source>
</evidence>
<evidence type="ECO:0000256" key="3">
    <source>
        <dbReference type="ARBA" id="ARBA00022723"/>
    </source>
</evidence>
<comment type="PTM">
    <text evidence="5">Carbamylation allows a single lysine to coordinate two divalent metal cations.</text>
</comment>
<evidence type="ECO:0000256" key="4">
    <source>
        <dbReference type="ARBA" id="ARBA00022801"/>
    </source>
</evidence>
<evidence type="ECO:0000259" key="6">
    <source>
        <dbReference type="Pfam" id="PF01979"/>
    </source>
</evidence>
<dbReference type="PANTHER" id="PTHR11647:SF1">
    <property type="entry name" value="COLLAPSIN RESPONSE MEDIATOR PROTEIN"/>
    <property type="match status" value="1"/>
</dbReference>
<name>A0A9D1LBV9_9FIRM</name>
<reference evidence="7" key="2">
    <citation type="journal article" date="2021" name="PeerJ">
        <title>Extensive microbial diversity within the chicken gut microbiome revealed by metagenomics and culture.</title>
        <authorList>
            <person name="Gilroy R."/>
            <person name="Ravi A."/>
            <person name="Getino M."/>
            <person name="Pursley I."/>
            <person name="Horton D.L."/>
            <person name="Alikhan N.F."/>
            <person name="Baker D."/>
            <person name="Gharbi K."/>
            <person name="Hall N."/>
            <person name="Watson M."/>
            <person name="Adriaenssens E.M."/>
            <person name="Foster-Nyarko E."/>
            <person name="Jarju S."/>
            <person name="Secka A."/>
            <person name="Antonio M."/>
            <person name="Oren A."/>
            <person name="Chaudhuri R.R."/>
            <person name="La Ragione R."/>
            <person name="Hildebrand F."/>
            <person name="Pallen M.J."/>
        </authorList>
    </citation>
    <scope>NUCLEOTIDE SEQUENCE</scope>
    <source>
        <strain evidence="7">ChiHcec3-11533</strain>
    </source>
</reference>
<dbReference type="Gene3D" id="2.30.40.10">
    <property type="entry name" value="Urease, subunit C, domain 1"/>
    <property type="match status" value="1"/>
</dbReference>
<sequence>MDLILCNGIIVTPTEMYRADLGIENGKIVAIGADLSGVLCSERLDVAGKLILPGAIDAHTHLSFPFGGTVSADDFFAGTRAAACGGTTTVFDYSSQAPGERLVETVRRREAQAKAEGAAVDFALHVGITDLSNGLLDSMQEAVDYGVSSFKIYMVYDFGVKDGDFYRVLQKSKETGSLICVHAENKEILTELTNRFAAEGKLSPWYHYASRPEFVAGEADRRAIDWAKSLNAPLYIVHLSDLEGVRAVTQARDEGFEIYAETCPQYLHFTCDVFKREDGRNFVCSPPMKDQPSREALWGAVRRGDIDTIATDHCPFQQAEKDWGKDDFRKIPNGCSGVEIMYPYMLSKANLGEITFPRAVELCAANPARIFVCAEKGSLAVGKDADIVVYDPNREFIVHQENMHSDCDHTIWEGLRLHGYPVRTYSRGRLVYDNGAFVGERGWGKMLKRLPRKR</sequence>
<keyword evidence="4 7" id="KW-0378">Hydrolase</keyword>
<dbReference type="EMBL" id="DVMU01000024">
    <property type="protein sequence ID" value="HIU33116.1"/>
    <property type="molecule type" value="Genomic_DNA"/>
</dbReference>
<reference evidence="7" key="1">
    <citation type="submission" date="2020-10" db="EMBL/GenBank/DDBJ databases">
        <authorList>
            <person name="Gilroy R."/>
        </authorList>
    </citation>
    <scope>NUCLEOTIDE SEQUENCE</scope>
    <source>
        <strain evidence="7">ChiHcec3-11533</strain>
    </source>
</reference>
<dbReference type="InterPro" id="IPR032466">
    <property type="entry name" value="Metal_Hydrolase"/>
</dbReference>
<dbReference type="Pfam" id="PF01979">
    <property type="entry name" value="Amidohydro_1"/>
    <property type="match status" value="1"/>
</dbReference>
<dbReference type="NCBIfam" id="TIGR02033">
    <property type="entry name" value="D-hydantoinase"/>
    <property type="match status" value="1"/>
</dbReference>